<dbReference type="EMBL" id="AP021888">
    <property type="protein sequence ID" value="BBP43884.1"/>
    <property type="molecule type" value="Genomic_DNA"/>
</dbReference>
<dbReference type="AlphaFoldDB" id="A0A6F8PPB1"/>
<gene>
    <name evidence="5" type="ORF">THMIRHAT_16300</name>
</gene>
<name>A0A6F8PPB1_9GAMM</name>
<dbReference type="Gene3D" id="1.10.10.10">
    <property type="entry name" value="Winged helix-like DNA-binding domain superfamily/Winged helix DNA-binding domain"/>
    <property type="match status" value="1"/>
</dbReference>
<dbReference type="RefSeq" id="WP_173291649.1">
    <property type="nucleotide sequence ID" value="NZ_AP021888.1"/>
</dbReference>
<evidence type="ECO:0000256" key="1">
    <source>
        <dbReference type="ARBA" id="ARBA00023015"/>
    </source>
</evidence>
<dbReference type="PANTHER" id="PTHR43537">
    <property type="entry name" value="TRANSCRIPTIONAL REGULATOR, GNTR FAMILY"/>
    <property type="match status" value="1"/>
</dbReference>
<evidence type="ECO:0000256" key="3">
    <source>
        <dbReference type="ARBA" id="ARBA00023163"/>
    </source>
</evidence>
<reference evidence="6" key="1">
    <citation type="submission" date="2019-11" db="EMBL/GenBank/DDBJ databases">
        <title>Isolation and characterization of two novel species in the genus Thiomicrorhabdus.</title>
        <authorList>
            <person name="Mochizuki J."/>
            <person name="Kojima H."/>
            <person name="Fukui M."/>
        </authorList>
    </citation>
    <scope>NUCLEOTIDE SEQUENCE [LARGE SCALE GENOMIC DNA]</scope>
    <source>
        <strain evidence="6">AkT22</strain>
    </source>
</reference>
<dbReference type="KEGG" id="tzo:THMIRHAT_16300"/>
<protein>
    <submittedName>
        <fullName evidence="5">GntR family transcriptional regulator</fullName>
    </submittedName>
</protein>
<dbReference type="SUPFAM" id="SSF46785">
    <property type="entry name" value="Winged helix' DNA-binding domain"/>
    <property type="match status" value="1"/>
</dbReference>
<evidence type="ECO:0000256" key="2">
    <source>
        <dbReference type="ARBA" id="ARBA00023125"/>
    </source>
</evidence>
<evidence type="ECO:0000313" key="6">
    <source>
        <dbReference type="Proteomes" id="UP000501466"/>
    </source>
</evidence>
<dbReference type="InterPro" id="IPR036388">
    <property type="entry name" value="WH-like_DNA-bd_sf"/>
</dbReference>
<dbReference type="Pfam" id="PF00392">
    <property type="entry name" value="GntR"/>
    <property type="match status" value="1"/>
</dbReference>
<dbReference type="PROSITE" id="PS50949">
    <property type="entry name" value="HTH_GNTR"/>
    <property type="match status" value="1"/>
</dbReference>
<keyword evidence="1" id="KW-0805">Transcription regulation</keyword>
<dbReference type="GO" id="GO:0003677">
    <property type="term" value="F:DNA binding"/>
    <property type="evidence" value="ECO:0007669"/>
    <property type="project" value="UniProtKB-KW"/>
</dbReference>
<dbReference type="GO" id="GO:0003700">
    <property type="term" value="F:DNA-binding transcription factor activity"/>
    <property type="evidence" value="ECO:0007669"/>
    <property type="project" value="InterPro"/>
</dbReference>
<keyword evidence="3" id="KW-0804">Transcription</keyword>
<keyword evidence="2" id="KW-0238">DNA-binding</keyword>
<dbReference type="Proteomes" id="UP000501466">
    <property type="component" value="Chromosome"/>
</dbReference>
<keyword evidence="6" id="KW-1185">Reference proteome</keyword>
<dbReference type="Gene3D" id="1.20.120.530">
    <property type="entry name" value="GntR ligand-binding domain-like"/>
    <property type="match status" value="1"/>
</dbReference>
<dbReference type="CDD" id="cd07377">
    <property type="entry name" value="WHTH_GntR"/>
    <property type="match status" value="1"/>
</dbReference>
<dbReference type="SMART" id="SM00345">
    <property type="entry name" value="HTH_GNTR"/>
    <property type="match status" value="1"/>
</dbReference>
<dbReference type="InterPro" id="IPR008920">
    <property type="entry name" value="TF_FadR/GntR_C"/>
</dbReference>
<accession>A0A6F8PPB1</accession>
<dbReference type="InterPro" id="IPR011711">
    <property type="entry name" value="GntR_C"/>
</dbReference>
<evidence type="ECO:0000259" key="4">
    <source>
        <dbReference type="PROSITE" id="PS50949"/>
    </source>
</evidence>
<organism evidence="5 6">
    <name type="scientific">Thiosulfativibrio zosterae</name>
    <dbReference type="NCBI Taxonomy" id="2675053"/>
    <lineage>
        <taxon>Bacteria</taxon>
        <taxon>Pseudomonadati</taxon>
        <taxon>Pseudomonadota</taxon>
        <taxon>Gammaproteobacteria</taxon>
        <taxon>Thiotrichales</taxon>
        <taxon>Piscirickettsiaceae</taxon>
        <taxon>Thiosulfativibrio</taxon>
    </lineage>
</organism>
<evidence type="ECO:0000313" key="5">
    <source>
        <dbReference type="EMBL" id="BBP43884.1"/>
    </source>
</evidence>
<dbReference type="SMART" id="SM00895">
    <property type="entry name" value="FCD"/>
    <property type="match status" value="1"/>
</dbReference>
<dbReference type="SUPFAM" id="SSF48008">
    <property type="entry name" value="GntR ligand-binding domain-like"/>
    <property type="match status" value="1"/>
</dbReference>
<feature type="domain" description="HTH gntR-type" evidence="4">
    <location>
        <begin position="8"/>
        <end position="75"/>
    </location>
</feature>
<dbReference type="InterPro" id="IPR000524">
    <property type="entry name" value="Tscrpt_reg_HTH_GntR"/>
</dbReference>
<sequence length="228" mass="25764">MEKNKSSRNQEQIIYDRLFDVILEQKLQPGVRLVEVPLSEIFGVSRTVVRRALLRLSHEGVVEIKPNVGASVVTTPAEEVAQYFEARRIVECALIRMVVGKLSHYQVETLQAMVREENRYFDTGNRAKGLRKSTEFHFFIAEASKNQPLAEMAKQLIARTSLIVAQYNLSGSGGCACVDHSALVKVVLEGTPDEAEKLMDVHLRHIEESLFLKKQEVEPDLYALLKEV</sequence>
<dbReference type="PANTHER" id="PTHR43537:SF53">
    <property type="entry name" value="HTH-TYPE TRANSCRIPTIONAL REPRESSOR NANR"/>
    <property type="match status" value="1"/>
</dbReference>
<proteinExistence type="predicted"/>
<dbReference type="Pfam" id="PF07729">
    <property type="entry name" value="FCD"/>
    <property type="match status" value="1"/>
</dbReference>
<dbReference type="InterPro" id="IPR036390">
    <property type="entry name" value="WH_DNA-bd_sf"/>
</dbReference>